<dbReference type="HOGENOM" id="CLU_081940_0_0_1"/>
<dbReference type="InParanoid" id="G0NVP5"/>
<reference evidence="2" key="1">
    <citation type="submission" date="2011-07" db="EMBL/GenBank/DDBJ databases">
        <authorList>
            <consortium name="Caenorhabditis brenneri Sequencing and Analysis Consortium"/>
            <person name="Wilson R.K."/>
        </authorList>
    </citation>
    <scope>NUCLEOTIDE SEQUENCE [LARGE SCALE GENOMIC DNA]</scope>
    <source>
        <strain evidence="2">PB2801</strain>
    </source>
</reference>
<sequence length="309" mass="36246">MSDPAIIQRVLENFINLNRESRRRLPFLHLPRSAKTNVLRQLHLTDIIQLSLLSQRTKHTISFNFQIDKSQFTCKIWCKNNTTIYVTSPFGSFTGSLEHIDHVVEVLNYPYLQVIIDGEQAVNQGIEWVNDYRGLVTTVKHLTDPPNGREIQLFVNQMIECGVLIEFCHDMVIDCSMKNTVRIQNPIAEFMPYIWGLKCQYLQVNSGKIDLGRWKTLHCTLSKIERVIFELTDKEEVDGQLQKYCKKSEDRFLHPIYGTIKECYKIRDEKEWKEATLFKTEHDGKQLLVMDIQYFVALDIIEKNLDFIK</sequence>
<evidence type="ECO:0000313" key="2">
    <source>
        <dbReference type="Proteomes" id="UP000008068"/>
    </source>
</evidence>
<dbReference type="AlphaFoldDB" id="G0NVP5"/>
<proteinExistence type="predicted"/>
<protein>
    <recommendedName>
        <fullName evidence="3">F-box domain-containing protein</fullName>
    </recommendedName>
</protein>
<organism evidence="2">
    <name type="scientific">Caenorhabditis brenneri</name>
    <name type="common">Nematode worm</name>
    <dbReference type="NCBI Taxonomy" id="135651"/>
    <lineage>
        <taxon>Eukaryota</taxon>
        <taxon>Metazoa</taxon>
        <taxon>Ecdysozoa</taxon>
        <taxon>Nematoda</taxon>
        <taxon>Chromadorea</taxon>
        <taxon>Rhabditida</taxon>
        <taxon>Rhabditina</taxon>
        <taxon>Rhabditomorpha</taxon>
        <taxon>Rhabditoidea</taxon>
        <taxon>Rhabditidae</taxon>
        <taxon>Peloderinae</taxon>
        <taxon>Caenorhabditis</taxon>
    </lineage>
</organism>
<name>G0NVP5_CAEBE</name>
<keyword evidence="2" id="KW-1185">Reference proteome</keyword>
<dbReference type="EMBL" id="GL379958">
    <property type="protein sequence ID" value="EGT38453.1"/>
    <property type="molecule type" value="Genomic_DNA"/>
</dbReference>
<evidence type="ECO:0000313" key="1">
    <source>
        <dbReference type="EMBL" id="EGT38453.1"/>
    </source>
</evidence>
<accession>G0NVP5</accession>
<evidence type="ECO:0008006" key="3">
    <source>
        <dbReference type="Google" id="ProtNLM"/>
    </source>
</evidence>
<dbReference type="Proteomes" id="UP000008068">
    <property type="component" value="Unassembled WGS sequence"/>
</dbReference>
<gene>
    <name evidence="1" type="ORF">CAEBREN_05878</name>
</gene>